<keyword evidence="4" id="KW-0964">Secreted</keyword>
<accession>A0A0P1AAZ6</accession>
<evidence type="ECO:0000256" key="10">
    <source>
        <dbReference type="ARBA" id="ARBA00047899"/>
    </source>
</evidence>
<keyword evidence="6" id="KW-0808">Transferase</keyword>
<keyword evidence="5" id="KW-0723">Serine/threonine-protein kinase</keyword>
<dbReference type="GO" id="GO:0005524">
    <property type="term" value="F:ATP binding"/>
    <property type="evidence" value="ECO:0007669"/>
    <property type="project" value="UniProtKB-KW"/>
</dbReference>
<dbReference type="InterPro" id="IPR045379">
    <property type="entry name" value="Crinkler_N"/>
</dbReference>
<sequence>MMKFFCAIVGSVFPIDIDVGQSVGDLEKAIKAENPATITCDAKDLRLYLAKKGTGWLPSVDLAAIEDREAVPGFEKVSLVDTKREKSSTYLIQKVLEMNGMPSPQAEQIHVLVVVPTGASTPENNRKRKRMEEKDAPDAWIKTIKDERVTTLPSTREAMKDHLQRALHVKIPVSGRLFQLMSARNSTGEISSVLDKLFDSEPREAISDITGTVLREIIDPLGFGSESVSEQTYHHSWDAVIAMLLRLVTDGIFRRNLNVSASTGAYRPDLCFYSTNSNICVFRGQEKARGELDVPVKELHEKLRWRYDDAPYVFGYAAVGLLVCLVTIRKDEKKETCAKAEKIETYNLESLKDRLSFFLAMLNLSTLFKPVVDLIRPLGIPDYITLYRSNGVLIKFAEDCVVKTYPKSMPSDEIIRNLKGLHRVMKNHSVPNIVELKNANMKKKHVKLAPIGLLTPPENCKQLLMALRDILKALVALHAINLMHRDLRWENVIKYSIDGDKWFLIDFDDGTSSPAAKVTHLKAESHAPEIPSSSSHTVKVDIWSVGYLLMTSPVQDLPPELGRIKSQCLRKNPSSRPTAKSLLTAIESLIES</sequence>
<keyword evidence="7" id="KW-0547">Nucleotide-binding</keyword>
<dbReference type="STRING" id="4781.A0A0P1AAZ6"/>
<dbReference type="RefSeq" id="XP_024573944.1">
    <property type="nucleotide sequence ID" value="XM_024722916.1"/>
</dbReference>
<evidence type="ECO:0000256" key="3">
    <source>
        <dbReference type="ARBA" id="ARBA00012513"/>
    </source>
</evidence>
<evidence type="ECO:0000256" key="1">
    <source>
        <dbReference type="ARBA" id="ARBA00004340"/>
    </source>
</evidence>
<dbReference type="EC" id="2.7.11.1" evidence="3"/>
<evidence type="ECO:0000256" key="2">
    <source>
        <dbReference type="ARBA" id="ARBA00004613"/>
    </source>
</evidence>
<dbReference type="SMART" id="SM00220">
    <property type="entry name" value="S_TKc"/>
    <property type="match status" value="1"/>
</dbReference>
<dbReference type="Gene3D" id="1.10.510.10">
    <property type="entry name" value="Transferase(Phosphotransferase) domain 1"/>
    <property type="match status" value="1"/>
</dbReference>
<keyword evidence="9" id="KW-0067">ATP-binding</keyword>
<evidence type="ECO:0000313" key="14">
    <source>
        <dbReference type="Proteomes" id="UP000054928"/>
    </source>
</evidence>
<comment type="subcellular location">
    <subcellularLocation>
        <location evidence="1">Host cell</location>
    </subcellularLocation>
    <subcellularLocation>
        <location evidence="2">Secreted</location>
    </subcellularLocation>
</comment>
<dbReference type="GO" id="GO:0043657">
    <property type="term" value="C:host cell"/>
    <property type="evidence" value="ECO:0007669"/>
    <property type="project" value="UniProtKB-SubCell"/>
</dbReference>
<dbReference type="GeneID" id="36400409"/>
<evidence type="ECO:0000256" key="4">
    <source>
        <dbReference type="ARBA" id="ARBA00022525"/>
    </source>
</evidence>
<dbReference type="Pfam" id="PF00069">
    <property type="entry name" value="Pkinase"/>
    <property type="match status" value="1"/>
</dbReference>
<protein>
    <recommendedName>
        <fullName evidence="3">non-specific serine/threonine protein kinase</fullName>
        <ecNumber evidence="3">2.7.11.1</ecNumber>
    </recommendedName>
</protein>
<evidence type="ECO:0000256" key="6">
    <source>
        <dbReference type="ARBA" id="ARBA00022679"/>
    </source>
</evidence>
<evidence type="ECO:0000313" key="13">
    <source>
        <dbReference type="EMBL" id="CEG37575.1"/>
    </source>
</evidence>
<evidence type="ECO:0000256" key="5">
    <source>
        <dbReference type="ARBA" id="ARBA00022527"/>
    </source>
</evidence>
<reference evidence="14" key="1">
    <citation type="submission" date="2014-09" db="EMBL/GenBank/DDBJ databases">
        <authorList>
            <person name="Sharma Rahul"/>
            <person name="Thines Marco"/>
        </authorList>
    </citation>
    <scope>NUCLEOTIDE SEQUENCE [LARGE SCALE GENOMIC DNA]</scope>
</reference>
<evidence type="ECO:0000256" key="9">
    <source>
        <dbReference type="ARBA" id="ARBA00022840"/>
    </source>
</evidence>
<dbReference type="OMA" id="HENLTWR"/>
<dbReference type="AlphaFoldDB" id="A0A0P1AAZ6"/>
<dbReference type="InterPro" id="IPR011009">
    <property type="entry name" value="Kinase-like_dom_sf"/>
</dbReference>
<keyword evidence="14" id="KW-1185">Reference proteome</keyword>
<dbReference type="GO" id="GO:0005576">
    <property type="term" value="C:extracellular region"/>
    <property type="evidence" value="ECO:0007669"/>
    <property type="project" value="UniProtKB-SubCell"/>
</dbReference>
<dbReference type="EMBL" id="CCYD01000288">
    <property type="protein sequence ID" value="CEG37575.1"/>
    <property type="molecule type" value="Genomic_DNA"/>
</dbReference>
<feature type="domain" description="Protein kinase" evidence="12">
    <location>
        <begin position="372"/>
        <end position="592"/>
    </location>
</feature>
<comment type="catalytic activity">
    <reaction evidence="10">
        <text>L-threonyl-[protein] + ATP = O-phospho-L-threonyl-[protein] + ADP + H(+)</text>
        <dbReference type="Rhea" id="RHEA:46608"/>
        <dbReference type="Rhea" id="RHEA-COMP:11060"/>
        <dbReference type="Rhea" id="RHEA-COMP:11605"/>
        <dbReference type="ChEBI" id="CHEBI:15378"/>
        <dbReference type="ChEBI" id="CHEBI:30013"/>
        <dbReference type="ChEBI" id="CHEBI:30616"/>
        <dbReference type="ChEBI" id="CHEBI:61977"/>
        <dbReference type="ChEBI" id="CHEBI:456216"/>
        <dbReference type="EC" id="2.7.11.1"/>
    </reaction>
</comment>
<dbReference type="PROSITE" id="PS50011">
    <property type="entry name" value="PROTEIN_KINASE_DOM"/>
    <property type="match status" value="1"/>
</dbReference>
<dbReference type="SUPFAM" id="SSF56112">
    <property type="entry name" value="Protein kinase-like (PK-like)"/>
    <property type="match status" value="1"/>
</dbReference>
<evidence type="ECO:0000256" key="8">
    <source>
        <dbReference type="ARBA" id="ARBA00022777"/>
    </source>
</evidence>
<dbReference type="PANTHER" id="PTHR43671">
    <property type="entry name" value="SERINE/THREONINE-PROTEIN KINASE NEK"/>
    <property type="match status" value="1"/>
</dbReference>
<evidence type="ECO:0000256" key="11">
    <source>
        <dbReference type="ARBA" id="ARBA00048679"/>
    </source>
</evidence>
<name>A0A0P1AAZ6_PLAHL</name>
<evidence type="ECO:0000256" key="7">
    <source>
        <dbReference type="ARBA" id="ARBA00022741"/>
    </source>
</evidence>
<keyword evidence="8" id="KW-0418">Kinase</keyword>
<dbReference type="GO" id="GO:0004674">
    <property type="term" value="F:protein serine/threonine kinase activity"/>
    <property type="evidence" value="ECO:0007669"/>
    <property type="project" value="UniProtKB-KW"/>
</dbReference>
<dbReference type="InterPro" id="IPR000719">
    <property type="entry name" value="Prot_kinase_dom"/>
</dbReference>
<proteinExistence type="predicted"/>
<dbReference type="InterPro" id="IPR050660">
    <property type="entry name" value="NEK_Ser/Thr_kinase"/>
</dbReference>
<dbReference type="OrthoDB" id="2379186at2759"/>
<dbReference type="PANTHER" id="PTHR43671:SF98">
    <property type="entry name" value="SERINE_THREONINE-PROTEIN KINASE NEK11"/>
    <property type="match status" value="1"/>
</dbReference>
<comment type="catalytic activity">
    <reaction evidence="11">
        <text>L-seryl-[protein] + ATP = O-phospho-L-seryl-[protein] + ADP + H(+)</text>
        <dbReference type="Rhea" id="RHEA:17989"/>
        <dbReference type="Rhea" id="RHEA-COMP:9863"/>
        <dbReference type="Rhea" id="RHEA-COMP:11604"/>
        <dbReference type="ChEBI" id="CHEBI:15378"/>
        <dbReference type="ChEBI" id="CHEBI:29999"/>
        <dbReference type="ChEBI" id="CHEBI:30616"/>
        <dbReference type="ChEBI" id="CHEBI:83421"/>
        <dbReference type="ChEBI" id="CHEBI:456216"/>
        <dbReference type="EC" id="2.7.11.1"/>
    </reaction>
</comment>
<organism evidence="13 14">
    <name type="scientific">Plasmopara halstedii</name>
    <name type="common">Downy mildew of sunflower</name>
    <dbReference type="NCBI Taxonomy" id="4781"/>
    <lineage>
        <taxon>Eukaryota</taxon>
        <taxon>Sar</taxon>
        <taxon>Stramenopiles</taxon>
        <taxon>Oomycota</taxon>
        <taxon>Peronosporomycetes</taxon>
        <taxon>Peronosporales</taxon>
        <taxon>Peronosporaceae</taxon>
        <taxon>Plasmopara</taxon>
    </lineage>
</organism>
<dbReference type="Pfam" id="PF20147">
    <property type="entry name" value="Crinkler"/>
    <property type="match status" value="1"/>
</dbReference>
<evidence type="ECO:0000259" key="12">
    <source>
        <dbReference type="PROSITE" id="PS50011"/>
    </source>
</evidence>
<dbReference type="Proteomes" id="UP000054928">
    <property type="component" value="Unassembled WGS sequence"/>
</dbReference>